<dbReference type="Proteomes" id="UP001214441">
    <property type="component" value="Unassembled WGS sequence"/>
</dbReference>
<keyword evidence="3" id="KW-1185">Reference proteome</keyword>
<keyword evidence="1" id="KW-1133">Transmembrane helix</keyword>
<protein>
    <submittedName>
        <fullName evidence="2">Uncharacterized protein</fullName>
    </submittedName>
</protein>
<name>A0ABT7AAZ2_9ACTN</name>
<evidence type="ECO:0000313" key="3">
    <source>
        <dbReference type="Proteomes" id="UP001214441"/>
    </source>
</evidence>
<dbReference type="NCBIfam" id="NF047320">
    <property type="entry name" value="morpho_MmpB"/>
    <property type="match status" value="1"/>
</dbReference>
<keyword evidence="1" id="KW-0812">Transmembrane</keyword>
<dbReference type="RefSeq" id="WP_274047140.1">
    <property type="nucleotide sequence ID" value="NZ_JANCPR020000095.1"/>
</dbReference>
<dbReference type="Pfam" id="PF26627">
    <property type="entry name" value="MmpB"/>
    <property type="match status" value="1"/>
</dbReference>
<proteinExistence type="predicted"/>
<organism evidence="2 3">
    <name type="scientific">Streptomyces iconiensis</name>
    <dbReference type="NCBI Taxonomy" id="1384038"/>
    <lineage>
        <taxon>Bacteria</taxon>
        <taxon>Bacillati</taxon>
        <taxon>Actinomycetota</taxon>
        <taxon>Actinomycetes</taxon>
        <taxon>Kitasatosporales</taxon>
        <taxon>Streptomycetaceae</taxon>
        <taxon>Streptomyces</taxon>
    </lineage>
</organism>
<accession>A0ABT7AAZ2</accession>
<keyword evidence="1" id="KW-0472">Membrane</keyword>
<dbReference type="EMBL" id="JANCPR020000095">
    <property type="protein sequence ID" value="MDJ1138518.1"/>
    <property type="molecule type" value="Genomic_DNA"/>
</dbReference>
<reference evidence="2 3" key="1">
    <citation type="submission" date="2023-05" db="EMBL/GenBank/DDBJ databases">
        <title>Streptantibioticus silvisoli sp. nov., acidotolerant actinomycetes 1 from pine litter.</title>
        <authorList>
            <person name="Swiecimska M."/>
            <person name="Golinska P."/>
            <person name="Sangal V."/>
            <person name="Wachnowicz B."/>
            <person name="Goodfellow M."/>
        </authorList>
    </citation>
    <scope>NUCLEOTIDE SEQUENCE [LARGE SCALE GENOMIC DNA]</scope>
    <source>
        <strain evidence="2 3">DSM 42109</strain>
    </source>
</reference>
<sequence length="45" mass="5146">MLWSDPRDEPPEELRTVQAKLERLGWVLAVVTAIVMLLLLSHFTA</sequence>
<comment type="caution">
    <text evidence="2">The sequence shown here is derived from an EMBL/GenBank/DDBJ whole genome shotgun (WGS) entry which is preliminary data.</text>
</comment>
<dbReference type="InterPro" id="IPR058070">
    <property type="entry name" value="MmpB-like"/>
</dbReference>
<evidence type="ECO:0000313" key="2">
    <source>
        <dbReference type="EMBL" id="MDJ1138518.1"/>
    </source>
</evidence>
<evidence type="ECO:0000256" key="1">
    <source>
        <dbReference type="SAM" id="Phobius"/>
    </source>
</evidence>
<feature type="transmembrane region" description="Helical" evidence="1">
    <location>
        <begin position="24"/>
        <end position="43"/>
    </location>
</feature>
<gene>
    <name evidence="2" type="ORF">NMN56_042500</name>
</gene>